<evidence type="ECO:0000256" key="1">
    <source>
        <dbReference type="ARBA" id="ARBA00001913"/>
    </source>
</evidence>
<evidence type="ECO:0000259" key="8">
    <source>
        <dbReference type="Pfam" id="PF00884"/>
    </source>
</evidence>
<dbReference type="InterPro" id="IPR000917">
    <property type="entry name" value="Sulfatase_N"/>
</dbReference>
<evidence type="ECO:0000313" key="9">
    <source>
        <dbReference type="EMBL" id="KAL3842747.1"/>
    </source>
</evidence>
<dbReference type="Pfam" id="PF00884">
    <property type="entry name" value="Sulfatase"/>
    <property type="match status" value="1"/>
</dbReference>
<keyword evidence="10" id="KW-1185">Reference proteome</keyword>
<gene>
    <name evidence="9" type="ORF">ACJMK2_020733</name>
</gene>
<organism evidence="9 10">
    <name type="scientific">Sinanodonta woodiana</name>
    <name type="common">Chinese pond mussel</name>
    <name type="synonym">Anodonta woodiana</name>
    <dbReference type="NCBI Taxonomy" id="1069815"/>
    <lineage>
        <taxon>Eukaryota</taxon>
        <taxon>Metazoa</taxon>
        <taxon>Spiralia</taxon>
        <taxon>Lophotrochozoa</taxon>
        <taxon>Mollusca</taxon>
        <taxon>Bivalvia</taxon>
        <taxon>Autobranchia</taxon>
        <taxon>Heteroconchia</taxon>
        <taxon>Palaeoheterodonta</taxon>
        <taxon>Unionida</taxon>
        <taxon>Unionoidea</taxon>
        <taxon>Unionidae</taxon>
        <taxon>Unioninae</taxon>
        <taxon>Sinanodonta</taxon>
    </lineage>
</organism>
<feature type="chain" id="PRO_5044745224" description="Sulfatase N-terminal domain-containing protein" evidence="7">
    <location>
        <begin position="25"/>
        <end position="490"/>
    </location>
</feature>
<name>A0ABD3U054_SINWO</name>
<dbReference type="PANTHER" id="PTHR10342">
    <property type="entry name" value="ARYLSULFATASE"/>
    <property type="match status" value="1"/>
</dbReference>
<proteinExistence type="inferred from homology"/>
<dbReference type="SUPFAM" id="SSF53649">
    <property type="entry name" value="Alkaline phosphatase-like"/>
    <property type="match status" value="1"/>
</dbReference>
<evidence type="ECO:0000256" key="2">
    <source>
        <dbReference type="ARBA" id="ARBA00008779"/>
    </source>
</evidence>
<reference evidence="9 10" key="1">
    <citation type="submission" date="2024-11" db="EMBL/GenBank/DDBJ databases">
        <title>Chromosome-level genome assembly of the freshwater bivalve Anodonta woodiana.</title>
        <authorList>
            <person name="Chen X."/>
        </authorList>
    </citation>
    <scope>NUCLEOTIDE SEQUENCE [LARGE SCALE GENOMIC DNA]</scope>
    <source>
        <strain evidence="9">MN2024</strain>
        <tissue evidence="9">Gills</tissue>
    </source>
</reference>
<dbReference type="InterPro" id="IPR024607">
    <property type="entry name" value="Sulfatase_CS"/>
</dbReference>
<dbReference type="InterPro" id="IPR047115">
    <property type="entry name" value="ARSB"/>
</dbReference>
<dbReference type="AlphaFoldDB" id="A0ABD3U054"/>
<sequence length="490" mass="55949">MFLMSRMTGRSFLFLAVWMQSVLNVQLKVSPHIVLIVADDLGWNDVGWHNSQMYTPNLDKLAQNGVILNSSYVLPVCTPTRSSLLTGYYPYHVGLQHNVIHSSRPSHLYMNFTLLPQKLKELNYTTHMVGKWHLGFCNWNYTPTYRGFDSFLGMYLGAEDYYTHSTGNSTVPGYDFRFNKSVYHEVTGEYSANVFARRAVDIINSVDPEKESLFLYVPFQSVHYPLQVPKKYEDIYSHIQNKARRTYCGMVSALDEAVGNITNALTQRGYMDNLLLIFTTDNGGPVNHGANNWPLRGSKNTLWEGGTKGAAFVYSKTLLNKTKYVNTEMFHVVDWFPTLLSVAGGKAEPDLDGIDLWPTIQSGVPSNRSMFVYNIDEIMQNAAIRVGEYKLIEGKPGTHNGWYPVPNNQRKHFNNQSILHDIGELKYQLFNIRDDPTEHFNLAITYPEVLKTLKGYLEDFKKTLVPAFYPKGDPKSNPKYYKGNWSPGWC</sequence>
<evidence type="ECO:0000256" key="6">
    <source>
        <dbReference type="ARBA" id="ARBA00023180"/>
    </source>
</evidence>
<dbReference type="PROSITE" id="PS00523">
    <property type="entry name" value="SULFATASE_1"/>
    <property type="match status" value="1"/>
</dbReference>
<comment type="similarity">
    <text evidence="2">Belongs to the sulfatase family.</text>
</comment>
<keyword evidence="4" id="KW-0378">Hydrolase</keyword>
<evidence type="ECO:0000256" key="5">
    <source>
        <dbReference type="ARBA" id="ARBA00022837"/>
    </source>
</evidence>
<dbReference type="InterPro" id="IPR017850">
    <property type="entry name" value="Alkaline_phosphatase_core_sf"/>
</dbReference>
<evidence type="ECO:0000256" key="7">
    <source>
        <dbReference type="SAM" id="SignalP"/>
    </source>
</evidence>
<feature type="signal peptide" evidence="7">
    <location>
        <begin position="1"/>
        <end position="24"/>
    </location>
</feature>
<comment type="caution">
    <text evidence="9">The sequence shown here is derived from an EMBL/GenBank/DDBJ whole genome shotgun (WGS) entry which is preliminary data.</text>
</comment>
<accession>A0ABD3U054</accession>
<dbReference type="Proteomes" id="UP001634394">
    <property type="component" value="Unassembled WGS sequence"/>
</dbReference>
<keyword evidence="3" id="KW-0479">Metal-binding</keyword>
<dbReference type="Gene3D" id="3.30.1120.10">
    <property type="match status" value="1"/>
</dbReference>
<dbReference type="PANTHER" id="PTHR10342:SF273">
    <property type="entry name" value="RE14504P"/>
    <property type="match status" value="1"/>
</dbReference>
<keyword evidence="6" id="KW-0325">Glycoprotein</keyword>
<evidence type="ECO:0000313" key="10">
    <source>
        <dbReference type="Proteomes" id="UP001634394"/>
    </source>
</evidence>
<dbReference type="Gene3D" id="3.40.720.10">
    <property type="entry name" value="Alkaline Phosphatase, subunit A"/>
    <property type="match status" value="1"/>
</dbReference>
<dbReference type="GO" id="GO:0008484">
    <property type="term" value="F:sulfuric ester hydrolase activity"/>
    <property type="evidence" value="ECO:0007669"/>
    <property type="project" value="UniProtKB-ARBA"/>
</dbReference>
<keyword evidence="5" id="KW-0106">Calcium</keyword>
<dbReference type="GO" id="GO:0046872">
    <property type="term" value="F:metal ion binding"/>
    <property type="evidence" value="ECO:0007669"/>
    <property type="project" value="UniProtKB-KW"/>
</dbReference>
<keyword evidence="7" id="KW-0732">Signal</keyword>
<protein>
    <recommendedName>
        <fullName evidence="8">Sulfatase N-terminal domain-containing protein</fullName>
    </recommendedName>
</protein>
<dbReference type="CDD" id="cd16029">
    <property type="entry name" value="4-S"/>
    <property type="match status" value="1"/>
</dbReference>
<dbReference type="EMBL" id="JBJQND010000017">
    <property type="protein sequence ID" value="KAL3842747.1"/>
    <property type="molecule type" value="Genomic_DNA"/>
</dbReference>
<feature type="domain" description="Sulfatase N-terminal" evidence="8">
    <location>
        <begin position="31"/>
        <end position="344"/>
    </location>
</feature>
<evidence type="ECO:0000256" key="4">
    <source>
        <dbReference type="ARBA" id="ARBA00022801"/>
    </source>
</evidence>
<evidence type="ECO:0000256" key="3">
    <source>
        <dbReference type="ARBA" id="ARBA00022723"/>
    </source>
</evidence>
<comment type="cofactor">
    <cofactor evidence="1">
        <name>Ca(2+)</name>
        <dbReference type="ChEBI" id="CHEBI:29108"/>
    </cofactor>
</comment>